<dbReference type="OrthoDB" id="4048724at2"/>
<comment type="caution">
    <text evidence="1">The sequence shown here is derived from an EMBL/GenBank/DDBJ whole genome shotgun (WGS) entry which is preliminary data.</text>
</comment>
<dbReference type="STRING" id="1127673.GLIP_2683"/>
<dbReference type="EMBL" id="BAEN01000051">
    <property type="protein sequence ID" value="GAC15305.1"/>
    <property type="molecule type" value="Genomic_DNA"/>
</dbReference>
<gene>
    <name evidence="1" type="ORF">GLIP_2683</name>
</gene>
<dbReference type="Pfam" id="PF20043">
    <property type="entry name" value="DUF6445"/>
    <property type="match status" value="1"/>
</dbReference>
<reference evidence="1 2" key="1">
    <citation type="journal article" date="2017" name="Antonie Van Leeuwenhoek">
        <title>Rhizobium rhizosphaerae sp. nov., a novel species isolated from rice rhizosphere.</title>
        <authorList>
            <person name="Zhao J.J."/>
            <person name="Zhang J."/>
            <person name="Zhang R.J."/>
            <person name="Zhang C.W."/>
            <person name="Yin H.Q."/>
            <person name="Zhang X.X."/>
        </authorList>
    </citation>
    <scope>NUCLEOTIDE SEQUENCE [LARGE SCALE GENOMIC DNA]</scope>
    <source>
        <strain evidence="1 2">E3</strain>
    </source>
</reference>
<dbReference type="eggNOG" id="COG0665">
    <property type="taxonomic scope" value="Bacteria"/>
</dbReference>
<proteinExistence type="predicted"/>
<accession>K6YVP9</accession>
<evidence type="ECO:0008006" key="3">
    <source>
        <dbReference type="Google" id="ProtNLM"/>
    </source>
</evidence>
<dbReference type="InterPro" id="IPR045617">
    <property type="entry name" value="DUF6445"/>
</dbReference>
<keyword evidence="2" id="KW-1185">Reference proteome</keyword>
<name>K6YVP9_9ALTE</name>
<protein>
    <recommendedName>
        <fullName evidence="3">Phytanoyl-CoA dioxygenase</fullName>
    </recommendedName>
</protein>
<evidence type="ECO:0000313" key="1">
    <source>
        <dbReference type="EMBL" id="GAC15305.1"/>
    </source>
</evidence>
<dbReference type="Proteomes" id="UP000006334">
    <property type="component" value="Unassembled WGS sequence"/>
</dbReference>
<organism evidence="1 2">
    <name type="scientific">Aliiglaciecola lipolytica E3</name>
    <dbReference type="NCBI Taxonomy" id="1127673"/>
    <lineage>
        <taxon>Bacteria</taxon>
        <taxon>Pseudomonadati</taxon>
        <taxon>Pseudomonadota</taxon>
        <taxon>Gammaproteobacteria</taxon>
        <taxon>Alteromonadales</taxon>
        <taxon>Alteromonadaceae</taxon>
        <taxon>Aliiglaciecola</taxon>
    </lineage>
</organism>
<dbReference type="AlphaFoldDB" id="K6YVP9"/>
<dbReference type="RefSeq" id="WP_008845110.1">
    <property type="nucleotide sequence ID" value="NZ_BAEN01000051.1"/>
</dbReference>
<evidence type="ECO:0000313" key="2">
    <source>
        <dbReference type="Proteomes" id="UP000006334"/>
    </source>
</evidence>
<sequence>MQINPNAEIDIQFIGIEKTPVLIVDNILINYSELIDTAVNTTNFRIINSSMYPGVRAILPKDYVLQILRALAEPINKIYAIPKSKQLRPLGAYYSLVSIPASNLHPLQMKPHFDSDEPWYFAMIHYLNPNPHGGTGFFRHKPTGYECITKDRKNNYIELIKGSTTNNSEENVGYVNQTNSEYELIHSVDYNPNRLVFYPGNILHSGLINDEIDISDSPQSGRLTANMFIHFT</sequence>